<comment type="caution">
    <text evidence="1">The sequence shown here is derived from an EMBL/GenBank/DDBJ whole genome shotgun (WGS) entry which is preliminary data.</text>
</comment>
<reference evidence="1 2" key="1">
    <citation type="journal article" date="2011" name="Front. Microbiol.">
        <title>Two Strains of Crocosphaera watsonii with Highly Conserved Genomes are Distinguished by Strain-Specific Features.</title>
        <authorList>
            <person name="Bench S.R."/>
            <person name="Ilikchyan I.N."/>
            <person name="Tripp H.J."/>
            <person name="Zehr J.P."/>
        </authorList>
    </citation>
    <scope>NUCLEOTIDE SEQUENCE [LARGE SCALE GENOMIC DNA]</scope>
    <source>
        <strain evidence="1 2">WH 0003</strain>
    </source>
</reference>
<dbReference type="Proteomes" id="UP000003477">
    <property type="component" value="Unassembled WGS sequence"/>
</dbReference>
<name>G5J062_CROWT</name>
<dbReference type="AlphaFoldDB" id="G5J062"/>
<dbReference type="EMBL" id="AESD01000146">
    <property type="protein sequence ID" value="EHJ14431.1"/>
    <property type="molecule type" value="Genomic_DNA"/>
</dbReference>
<sequence>MGNHEIKRLKNIEATLQKSIFCYSGLQLFNFLKKVSGFTPTLNQ</sequence>
<evidence type="ECO:0000313" key="1">
    <source>
        <dbReference type="EMBL" id="EHJ14431.1"/>
    </source>
</evidence>
<proteinExistence type="predicted"/>
<protein>
    <submittedName>
        <fullName evidence="1">Uncharacterized protein</fullName>
    </submittedName>
</protein>
<organism evidence="1 2">
    <name type="scientific">Crocosphaera watsonii WH 0003</name>
    <dbReference type="NCBI Taxonomy" id="423471"/>
    <lineage>
        <taxon>Bacteria</taxon>
        <taxon>Bacillati</taxon>
        <taxon>Cyanobacteriota</taxon>
        <taxon>Cyanophyceae</taxon>
        <taxon>Oscillatoriophycideae</taxon>
        <taxon>Chroococcales</taxon>
        <taxon>Aphanothecaceae</taxon>
        <taxon>Crocosphaera</taxon>
    </lineage>
</organism>
<evidence type="ECO:0000313" key="2">
    <source>
        <dbReference type="Proteomes" id="UP000003477"/>
    </source>
</evidence>
<gene>
    <name evidence="1" type="ORF">CWATWH0003_0899</name>
</gene>
<accession>G5J062</accession>
<dbReference type="PATRIC" id="fig|423471.3.peg.831"/>